<accession>A0A8X6X8Z5</accession>
<evidence type="ECO:0000256" key="1">
    <source>
        <dbReference type="SAM" id="Phobius"/>
    </source>
</evidence>
<dbReference type="Proteomes" id="UP000886998">
    <property type="component" value="Unassembled WGS sequence"/>
</dbReference>
<organism evidence="2 3">
    <name type="scientific">Trichonephila inaurata madagascariensis</name>
    <dbReference type="NCBI Taxonomy" id="2747483"/>
    <lineage>
        <taxon>Eukaryota</taxon>
        <taxon>Metazoa</taxon>
        <taxon>Ecdysozoa</taxon>
        <taxon>Arthropoda</taxon>
        <taxon>Chelicerata</taxon>
        <taxon>Arachnida</taxon>
        <taxon>Araneae</taxon>
        <taxon>Araneomorphae</taxon>
        <taxon>Entelegynae</taxon>
        <taxon>Araneoidea</taxon>
        <taxon>Nephilidae</taxon>
        <taxon>Trichonephila</taxon>
        <taxon>Trichonephila inaurata</taxon>
    </lineage>
</organism>
<gene>
    <name evidence="2" type="ORF">TNIN_95771</name>
</gene>
<keyword evidence="1" id="KW-0812">Transmembrane</keyword>
<evidence type="ECO:0000313" key="3">
    <source>
        <dbReference type="Proteomes" id="UP000886998"/>
    </source>
</evidence>
<feature type="transmembrane region" description="Helical" evidence="1">
    <location>
        <begin position="61"/>
        <end position="78"/>
    </location>
</feature>
<protein>
    <submittedName>
        <fullName evidence="2">Uncharacterized protein</fullName>
    </submittedName>
</protein>
<name>A0A8X6X8Z5_9ARAC</name>
<proteinExistence type="predicted"/>
<keyword evidence="1" id="KW-0472">Membrane</keyword>
<dbReference type="EMBL" id="BMAV01005999">
    <property type="protein sequence ID" value="GFY47546.1"/>
    <property type="molecule type" value="Genomic_DNA"/>
</dbReference>
<keyword evidence="3" id="KW-1185">Reference proteome</keyword>
<keyword evidence="1" id="KW-1133">Transmembrane helix</keyword>
<evidence type="ECO:0000313" key="2">
    <source>
        <dbReference type="EMBL" id="GFY47546.1"/>
    </source>
</evidence>
<dbReference type="AlphaFoldDB" id="A0A8X6X8Z5"/>
<comment type="caution">
    <text evidence="2">The sequence shown here is derived from an EMBL/GenBank/DDBJ whole genome shotgun (WGS) entry which is preliminary data.</text>
</comment>
<reference evidence="2" key="1">
    <citation type="submission" date="2020-08" db="EMBL/GenBank/DDBJ databases">
        <title>Multicomponent nature underlies the extraordinary mechanical properties of spider dragline silk.</title>
        <authorList>
            <person name="Kono N."/>
            <person name="Nakamura H."/>
            <person name="Mori M."/>
            <person name="Yoshida Y."/>
            <person name="Ohtoshi R."/>
            <person name="Malay A.D."/>
            <person name="Moran D.A.P."/>
            <person name="Tomita M."/>
            <person name="Numata K."/>
            <person name="Arakawa K."/>
        </authorList>
    </citation>
    <scope>NUCLEOTIDE SEQUENCE</scope>
</reference>
<sequence length="97" mass="11088">MLNLKTENNKDIILSPKKMDMNANKAPPTEVFQTKSILVPKKSADDDSLHKDHFDLLRGHLILQCVVISACSIGYLIFRKDSFNLQLYIPNNVQLYI</sequence>